<dbReference type="InterPro" id="IPR053876">
    <property type="entry name" value="Phage_int_M"/>
</dbReference>
<evidence type="ECO:0000313" key="8">
    <source>
        <dbReference type="EMBL" id="SFW35785.1"/>
    </source>
</evidence>
<evidence type="ECO:0000259" key="6">
    <source>
        <dbReference type="PROSITE" id="PS51898"/>
    </source>
</evidence>
<feature type="domain" description="Core-binding (CB)" evidence="7">
    <location>
        <begin position="139"/>
        <end position="220"/>
    </location>
</feature>
<feature type="domain" description="Tyr recombinase" evidence="6">
    <location>
        <begin position="244"/>
        <end position="364"/>
    </location>
</feature>
<organism evidence="8 9">
    <name type="scientific">Desulfovibrio desulfuricans</name>
    <dbReference type="NCBI Taxonomy" id="876"/>
    <lineage>
        <taxon>Bacteria</taxon>
        <taxon>Pseudomonadati</taxon>
        <taxon>Thermodesulfobacteriota</taxon>
        <taxon>Desulfovibrionia</taxon>
        <taxon>Desulfovibrionales</taxon>
        <taxon>Desulfovibrionaceae</taxon>
        <taxon>Desulfovibrio</taxon>
    </lineage>
</organism>
<dbReference type="PROSITE" id="PS51900">
    <property type="entry name" value="CB"/>
    <property type="match status" value="1"/>
</dbReference>
<dbReference type="Pfam" id="PF13356">
    <property type="entry name" value="Arm-DNA-bind_3"/>
    <property type="match status" value="1"/>
</dbReference>
<dbReference type="PROSITE" id="PS51898">
    <property type="entry name" value="TYR_RECOMBINASE"/>
    <property type="match status" value="1"/>
</dbReference>
<dbReference type="PANTHER" id="PTHR30629">
    <property type="entry name" value="PROPHAGE INTEGRASE"/>
    <property type="match status" value="1"/>
</dbReference>
<proteinExistence type="inferred from homology"/>
<evidence type="ECO:0008006" key="10">
    <source>
        <dbReference type="Google" id="ProtNLM"/>
    </source>
</evidence>
<reference evidence="9" key="1">
    <citation type="submission" date="2016-11" db="EMBL/GenBank/DDBJ databases">
        <authorList>
            <person name="Jaros S."/>
            <person name="Januszkiewicz K."/>
            <person name="Wedrychowicz H."/>
        </authorList>
    </citation>
    <scope>NUCLEOTIDE SEQUENCE [LARGE SCALE GENOMIC DNA]</scope>
    <source>
        <strain evidence="9">DSM 7057</strain>
    </source>
</reference>
<name>A0AA94L1S4_DESDE</name>
<comment type="caution">
    <text evidence="8">The sequence shown here is derived from an EMBL/GenBank/DDBJ whole genome shotgun (WGS) entry which is preliminary data.</text>
</comment>
<dbReference type="RefSeq" id="WP_072311559.1">
    <property type="nucleotide sequence ID" value="NZ_FPIW01000011.1"/>
</dbReference>
<sequence>MDLLQNFYTHVILLYGDGKMREKFSTQGHTQIYTRNITHTFLNNLKATGEEQRIPVGESLFLRVSPKGKKTWYLRYDTLTPEGKRKQNIVSIGQFPKMGLKEARAESDLRRTLAKDDNANLVQVRKEELIQKAQPKVVHTFQSVADEWLDLKMAEWEERSGKQNRGRLAANVYPVIGDMPIDELTVNDIERALKHIISRGSLEVARRVHTLIVSIFKYALAKDLIQQPDIVVRLSWYKDQMPKRRRQSLYSEELGPEDVGQLLRSIDEHKNRWTVPVSMALQLAPYCAVRPSELLEAKWTEFNLDAAEWIIPSERMKVGRPHLVPLPRQAVELFKKMYAFSRTKEWVFPSTSSKGGSSGFSVGS</sequence>
<dbReference type="PANTHER" id="PTHR30629:SF2">
    <property type="entry name" value="PROPHAGE INTEGRASE INTS-RELATED"/>
    <property type="match status" value="1"/>
</dbReference>
<dbReference type="InterPro" id="IPR010998">
    <property type="entry name" value="Integrase_recombinase_N"/>
</dbReference>
<dbReference type="EMBL" id="FPIW01000011">
    <property type="protein sequence ID" value="SFW35785.1"/>
    <property type="molecule type" value="Genomic_DNA"/>
</dbReference>
<evidence type="ECO:0000256" key="5">
    <source>
        <dbReference type="PROSITE-ProRule" id="PRU01248"/>
    </source>
</evidence>
<dbReference type="InterPro" id="IPR038488">
    <property type="entry name" value="Integrase_DNA-bd_sf"/>
</dbReference>
<dbReference type="InterPro" id="IPR050808">
    <property type="entry name" value="Phage_Integrase"/>
</dbReference>
<gene>
    <name evidence="8" type="ORF">SAMN02910291_00983</name>
</gene>
<dbReference type="GO" id="GO:0006310">
    <property type="term" value="P:DNA recombination"/>
    <property type="evidence" value="ECO:0007669"/>
    <property type="project" value="UniProtKB-KW"/>
</dbReference>
<dbReference type="GO" id="GO:0003677">
    <property type="term" value="F:DNA binding"/>
    <property type="evidence" value="ECO:0007669"/>
    <property type="project" value="UniProtKB-UniRule"/>
</dbReference>
<dbReference type="Pfam" id="PF00589">
    <property type="entry name" value="Phage_integrase"/>
    <property type="match status" value="1"/>
</dbReference>
<keyword evidence="2" id="KW-0229">DNA integration</keyword>
<evidence type="ECO:0000256" key="1">
    <source>
        <dbReference type="ARBA" id="ARBA00008857"/>
    </source>
</evidence>
<accession>A0AA94L1S4</accession>
<comment type="similarity">
    <text evidence="1">Belongs to the 'phage' integrase family.</text>
</comment>
<evidence type="ECO:0000256" key="3">
    <source>
        <dbReference type="ARBA" id="ARBA00023125"/>
    </source>
</evidence>
<dbReference type="AlphaFoldDB" id="A0AA94L1S4"/>
<evidence type="ECO:0000256" key="4">
    <source>
        <dbReference type="ARBA" id="ARBA00023172"/>
    </source>
</evidence>
<dbReference type="Proteomes" id="UP000182680">
    <property type="component" value="Unassembled WGS sequence"/>
</dbReference>
<protein>
    <recommendedName>
        <fullName evidence="10">Integrase</fullName>
    </recommendedName>
</protein>
<dbReference type="SUPFAM" id="SSF56349">
    <property type="entry name" value="DNA breaking-rejoining enzymes"/>
    <property type="match status" value="1"/>
</dbReference>
<dbReference type="InterPro" id="IPR044068">
    <property type="entry name" value="CB"/>
</dbReference>
<keyword evidence="3 5" id="KW-0238">DNA-binding</keyword>
<dbReference type="Gene3D" id="1.10.443.10">
    <property type="entry name" value="Intergrase catalytic core"/>
    <property type="match status" value="1"/>
</dbReference>
<evidence type="ECO:0000256" key="2">
    <source>
        <dbReference type="ARBA" id="ARBA00022908"/>
    </source>
</evidence>
<dbReference type="InterPro" id="IPR002104">
    <property type="entry name" value="Integrase_catalytic"/>
</dbReference>
<dbReference type="InterPro" id="IPR011010">
    <property type="entry name" value="DNA_brk_join_enz"/>
</dbReference>
<dbReference type="InterPro" id="IPR025166">
    <property type="entry name" value="Integrase_DNA_bind_dom"/>
</dbReference>
<evidence type="ECO:0000259" key="7">
    <source>
        <dbReference type="PROSITE" id="PS51900"/>
    </source>
</evidence>
<dbReference type="GO" id="GO:0015074">
    <property type="term" value="P:DNA integration"/>
    <property type="evidence" value="ECO:0007669"/>
    <property type="project" value="UniProtKB-KW"/>
</dbReference>
<evidence type="ECO:0000313" key="9">
    <source>
        <dbReference type="Proteomes" id="UP000182680"/>
    </source>
</evidence>
<dbReference type="Pfam" id="PF22022">
    <property type="entry name" value="Phage_int_M"/>
    <property type="match status" value="1"/>
</dbReference>
<dbReference type="InterPro" id="IPR013762">
    <property type="entry name" value="Integrase-like_cat_sf"/>
</dbReference>
<keyword evidence="4" id="KW-0233">DNA recombination</keyword>
<dbReference type="Gene3D" id="3.30.160.390">
    <property type="entry name" value="Integrase, DNA-binding domain"/>
    <property type="match status" value="1"/>
</dbReference>
<dbReference type="Gene3D" id="1.10.150.130">
    <property type="match status" value="1"/>
</dbReference>